<keyword evidence="1" id="KW-1133">Transmembrane helix</keyword>
<sequence>MIIIFEAAHLAAAAYAVAIIWWGGRKQRSGLGMGRTKSVGVANEPAQQMEREAANRKSKAAKPGMKGTGISGMWIVPLVYGVVAGIEAVVAGSVIGLLYVTGSLIYWTLKLTKTSLGALYNAGGYRMSTWIPFVWSLISVLVLIVSSFSIQGGL</sequence>
<proteinExistence type="predicted"/>
<feature type="transmembrane region" description="Helical" evidence="1">
    <location>
        <begin position="6"/>
        <end position="24"/>
    </location>
</feature>
<dbReference type="EMBL" id="JAPUFD010000008">
    <property type="protein sequence ID" value="MDI1488931.1"/>
    <property type="molecule type" value="Genomic_DNA"/>
</dbReference>
<keyword evidence="1" id="KW-0472">Membrane</keyword>
<keyword evidence="3" id="KW-1185">Reference proteome</keyword>
<gene>
    <name evidence="2" type="ORF">OHK93_008208</name>
</gene>
<feature type="transmembrane region" description="Helical" evidence="1">
    <location>
        <begin position="130"/>
        <end position="150"/>
    </location>
</feature>
<accession>A0AA43QM02</accession>
<name>A0AA43QM02_9LECA</name>
<evidence type="ECO:0000313" key="3">
    <source>
        <dbReference type="Proteomes" id="UP001161017"/>
    </source>
</evidence>
<reference evidence="2" key="1">
    <citation type="journal article" date="2023" name="Genome Biol. Evol.">
        <title>First Whole Genome Sequence and Flow Cytometry Genome Size Data for the Lichen-Forming Fungus Ramalina farinacea (Ascomycota).</title>
        <authorList>
            <person name="Llewellyn T."/>
            <person name="Mian S."/>
            <person name="Hill R."/>
            <person name="Leitch I.J."/>
            <person name="Gaya E."/>
        </authorList>
    </citation>
    <scope>NUCLEOTIDE SEQUENCE</scope>
    <source>
        <strain evidence="2">LIQ254RAFAR</strain>
    </source>
</reference>
<protein>
    <submittedName>
        <fullName evidence="2">Uncharacterized protein</fullName>
    </submittedName>
</protein>
<dbReference type="AlphaFoldDB" id="A0AA43QM02"/>
<evidence type="ECO:0000313" key="2">
    <source>
        <dbReference type="EMBL" id="MDI1488931.1"/>
    </source>
</evidence>
<comment type="caution">
    <text evidence="2">The sequence shown here is derived from an EMBL/GenBank/DDBJ whole genome shotgun (WGS) entry which is preliminary data.</text>
</comment>
<organism evidence="2 3">
    <name type="scientific">Ramalina farinacea</name>
    <dbReference type="NCBI Taxonomy" id="258253"/>
    <lineage>
        <taxon>Eukaryota</taxon>
        <taxon>Fungi</taxon>
        <taxon>Dikarya</taxon>
        <taxon>Ascomycota</taxon>
        <taxon>Pezizomycotina</taxon>
        <taxon>Lecanoromycetes</taxon>
        <taxon>OSLEUM clade</taxon>
        <taxon>Lecanoromycetidae</taxon>
        <taxon>Lecanorales</taxon>
        <taxon>Lecanorineae</taxon>
        <taxon>Ramalinaceae</taxon>
        <taxon>Ramalina</taxon>
    </lineage>
</organism>
<dbReference type="Proteomes" id="UP001161017">
    <property type="component" value="Unassembled WGS sequence"/>
</dbReference>
<evidence type="ECO:0000256" key="1">
    <source>
        <dbReference type="SAM" id="Phobius"/>
    </source>
</evidence>
<keyword evidence="1" id="KW-0812">Transmembrane</keyword>
<feature type="transmembrane region" description="Helical" evidence="1">
    <location>
        <begin position="89"/>
        <end position="109"/>
    </location>
</feature>